<dbReference type="NCBIfam" id="TIGR02348">
    <property type="entry name" value="GroEL"/>
    <property type="match status" value="1"/>
</dbReference>
<dbReference type="NCBIfam" id="NF009488">
    <property type="entry name" value="PRK12850.1"/>
    <property type="match status" value="1"/>
</dbReference>
<organism evidence="7 8">
    <name type="scientific">Vitis vinifera</name>
    <name type="common">Grape</name>
    <dbReference type="NCBI Taxonomy" id="29760"/>
    <lineage>
        <taxon>Eukaryota</taxon>
        <taxon>Viridiplantae</taxon>
        <taxon>Streptophyta</taxon>
        <taxon>Embryophyta</taxon>
        <taxon>Tracheophyta</taxon>
        <taxon>Spermatophyta</taxon>
        <taxon>Magnoliopsida</taxon>
        <taxon>eudicotyledons</taxon>
        <taxon>Gunneridae</taxon>
        <taxon>Pentapetalae</taxon>
        <taxon>rosids</taxon>
        <taxon>Vitales</taxon>
        <taxon>Vitaceae</taxon>
        <taxon>Viteae</taxon>
        <taxon>Vitis</taxon>
    </lineage>
</organism>
<gene>
    <name evidence="7" type="ORF">VitviT2T_013247</name>
</gene>
<name>A0ABY9CH80_VITVI</name>
<dbReference type="Gene3D" id="1.10.560.10">
    <property type="entry name" value="GroEL-like equatorial domain"/>
    <property type="match status" value="1"/>
</dbReference>
<keyword evidence="2" id="KW-0547">Nucleotide-binding</keyword>
<protein>
    <recommendedName>
        <fullName evidence="9">Chaperonin CPN60-like 2, mitochondrial</fullName>
    </recommendedName>
</protein>
<comment type="similarity">
    <text evidence="1 5">Belongs to the chaperonin (HSP60) family.</text>
</comment>
<evidence type="ECO:0000256" key="3">
    <source>
        <dbReference type="ARBA" id="ARBA00022840"/>
    </source>
</evidence>
<evidence type="ECO:0000256" key="4">
    <source>
        <dbReference type="ARBA" id="ARBA00023186"/>
    </source>
</evidence>
<dbReference type="Pfam" id="PF00118">
    <property type="entry name" value="Cpn60_TCP1"/>
    <property type="match status" value="1"/>
</dbReference>
<dbReference type="InterPro" id="IPR027410">
    <property type="entry name" value="TCP-1-like_intermed_sf"/>
</dbReference>
<dbReference type="PROSITE" id="PS00296">
    <property type="entry name" value="CHAPERONINS_CPN60"/>
    <property type="match status" value="1"/>
</dbReference>
<dbReference type="NCBIfam" id="NF009489">
    <property type="entry name" value="PRK12851.1"/>
    <property type="match status" value="1"/>
</dbReference>
<dbReference type="Gene3D" id="3.30.260.10">
    <property type="entry name" value="TCP-1-like chaperonin intermediate domain"/>
    <property type="match status" value="1"/>
</dbReference>
<keyword evidence="8" id="KW-1185">Reference proteome</keyword>
<dbReference type="NCBIfam" id="NF009487">
    <property type="entry name" value="PRK12849.1"/>
    <property type="match status" value="1"/>
</dbReference>
<evidence type="ECO:0008006" key="9">
    <source>
        <dbReference type="Google" id="ProtNLM"/>
    </source>
</evidence>
<dbReference type="Proteomes" id="UP001227230">
    <property type="component" value="Chromosome 9"/>
</dbReference>
<evidence type="ECO:0000256" key="1">
    <source>
        <dbReference type="ARBA" id="ARBA00006607"/>
    </source>
</evidence>
<dbReference type="InterPro" id="IPR002423">
    <property type="entry name" value="Cpn60/GroEL/TCP-1"/>
</dbReference>
<dbReference type="CDD" id="cd03344">
    <property type="entry name" value="GroEL"/>
    <property type="match status" value="1"/>
</dbReference>
<dbReference type="InterPro" id="IPR027409">
    <property type="entry name" value="GroEL-like_apical_dom_sf"/>
</dbReference>
<evidence type="ECO:0000256" key="5">
    <source>
        <dbReference type="RuleBase" id="RU000418"/>
    </source>
</evidence>
<proteinExistence type="inferred from homology"/>
<dbReference type="HAMAP" id="MF_00600">
    <property type="entry name" value="CH60"/>
    <property type="match status" value="1"/>
</dbReference>
<dbReference type="PRINTS" id="PR00298">
    <property type="entry name" value="CHAPERONIN60"/>
</dbReference>
<keyword evidence="3" id="KW-0067">ATP-binding</keyword>
<evidence type="ECO:0000313" key="8">
    <source>
        <dbReference type="Proteomes" id="UP001227230"/>
    </source>
</evidence>
<dbReference type="SUPFAM" id="SSF48592">
    <property type="entry name" value="GroEL equatorial domain-like"/>
    <property type="match status" value="1"/>
</dbReference>
<dbReference type="InterPro" id="IPR001844">
    <property type="entry name" value="Cpn60/GroEL"/>
</dbReference>
<dbReference type="Gene3D" id="3.50.7.10">
    <property type="entry name" value="GroEL"/>
    <property type="match status" value="1"/>
</dbReference>
<evidence type="ECO:0000256" key="2">
    <source>
        <dbReference type="ARBA" id="ARBA00022741"/>
    </source>
</evidence>
<reference evidence="7 8" key="1">
    <citation type="journal article" date="2023" name="Hortic Res">
        <title>The complete reference genome for grapevine (Vitis vinifera L.) genetics and breeding.</title>
        <authorList>
            <person name="Shi X."/>
            <person name="Cao S."/>
            <person name="Wang X."/>
            <person name="Huang S."/>
            <person name="Wang Y."/>
            <person name="Liu Z."/>
            <person name="Liu W."/>
            <person name="Leng X."/>
            <person name="Peng Y."/>
            <person name="Wang N."/>
            <person name="Wang Y."/>
            <person name="Ma Z."/>
            <person name="Xu X."/>
            <person name="Zhang F."/>
            <person name="Xue H."/>
            <person name="Zhong H."/>
            <person name="Wang Y."/>
            <person name="Zhang K."/>
            <person name="Velt A."/>
            <person name="Avia K."/>
            <person name="Holtgrawe D."/>
            <person name="Grimplet J."/>
            <person name="Matus J.T."/>
            <person name="Ware D."/>
            <person name="Wu X."/>
            <person name="Wang H."/>
            <person name="Liu C."/>
            <person name="Fang Y."/>
            <person name="Rustenholz C."/>
            <person name="Cheng Z."/>
            <person name="Xiao H."/>
            <person name="Zhou Y."/>
        </authorList>
    </citation>
    <scope>NUCLEOTIDE SEQUENCE [LARGE SCALE GENOMIC DNA]</scope>
    <source>
        <strain evidence="8">cv. Pinot noir / PN40024</strain>
        <tissue evidence="7">Leaf</tissue>
    </source>
</reference>
<accession>A0ABY9CH80</accession>
<evidence type="ECO:0000313" key="7">
    <source>
        <dbReference type="EMBL" id="WJZ94379.1"/>
    </source>
</evidence>
<keyword evidence="4" id="KW-0143">Chaperone</keyword>
<dbReference type="NCBIfam" id="NF000592">
    <property type="entry name" value="PRK00013.1"/>
    <property type="match status" value="1"/>
</dbReference>
<dbReference type="InterPro" id="IPR018370">
    <property type="entry name" value="Chaperonin_Cpn60_CS"/>
</dbReference>
<dbReference type="PANTHER" id="PTHR45633">
    <property type="entry name" value="60 KDA HEAT SHOCK PROTEIN, MITOCHONDRIAL"/>
    <property type="match status" value="1"/>
</dbReference>
<dbReference type="EMBL" id="CP126656">
    <property type="protein sequence ID" value="WJZ94379.1"/>
    <property type="molecule type" value="Genomic_DNA"/>
</dbReference>
<sequence length="574" mass="60930">MYRVAAKLASTISSASSKKLVYSRVLSSRSYGAKDIHFGIGARAAMLQGVTELAEAVKVTMGPKGRNVIIEKNRGDPKVTKDGVTVAKSIKFKEKAKNVGADLVKQVASATNTAAGDGTTCATVLTQAIFTEGCKSVAAGVNAMDLRSGINMAVNAVISDLKCRAVMISTPEEITQVATISANGDREIGELLAKAMEKVGKQGVITVADGNTLDSELEVVEGMKLARGYISPYFVTDHKTQKCELEHPLILIHDKKISDMNSLVRILELAVKKNRALLIVAEDVESDVLAMLVLNKHQAGVKGCAIKAPGFGENRRANLEDLAILTGGEVITEDRGLNLNKVKVEMLGTAKKVTVSLDDTIILHGGGDKRLIEERCEELRTAMENSSAMFDKEKAQERLSKLSGGVAVFKVGGASEAEVGERKDRVTDALNATRAAIEEGIVPGGGVALLYATKVLENIQTSNEDQKRGVQIIQNGLKAPTFTIVSNAGGDGALVLGKLLEQDDLNLGYDAAKGVYVDMVKAGIIDPLKVVRTALVDAASVSLLLTTTEATVVDHPDEKNSAPSRMPAMDDMGY</sequence>
<dbReference type="SUPFAM" id="SSF54849">
    <property type="entry name" value="GroEL-intermediate domain like"/>
    <property type="match status" value="1"/>
</dbReference>
<evidence type="ECO:0000256" key="6">
    <source>
        <dbReference type="SAM" id="MobiDB-lite"/>
    </source>
</evidence>
<dbReference type="InterPro" id="IPR027413">
    <property type="entry name" value="GROEL-like_equatorial_sf"/>
</dbReference>
<dbReference type="SUPFAM" id="SSF52029">
    <property type="entry name" value="GroEL apical domain-like"/>
    <property type="match status" value="1"/>
</dbReference>
<feature type="region of interest" description="Disordered" evidence="6">
    <location>
        <begin position="554"/>
        <end position="574"/>
    </location>
</feature>